<dbReference type="EMBL" id="CGCX01001586">
    <property type="protein sequence ID" value="CFR97920.1"/>
    <property type="molecule type" value="Genomic_DNA"/>
</dbReference>
<protein>
    <submittedName>
        <fullName evidence="1">Uncharacterized protein</fullName>
    </submittedName>
</protein>
<organism evidence="1 3">
    <name type="scientific">Mycobacterium tuberculosis</name>
    <dbReference type="NCBI Taxonomy" id="1773"/>
    <lineage>
        <taxon>Bacteria</taxon>
        <taxon>Bacillati</taxon>
        <taxon>Actinomycetota</taxon>
        <taxon>Actinomycetes</taxon>
        <taxon>Mycobacteriales</taxon>
        <taxon>Mycobacteriaceae</taxon>
        <taxon>Mycobacterium</taxon>
        <taxon>Mycobacterium tuberculosis complex</taxon>
    </lineage>
</organism>
<dbReference type="Proteomes" id="UP000050164">
    <property type="component" value="Unassembled WGS sequence"/>
</dbReference>
<evidence type="ECO:0000313" key="2">
    <source>
        <dbReference type="EMBL" id="CKS58512.1"/>
    </source>
</evidence>
<dbReference type="Proteomes" id="UP000046680">
    <property type="component" value="Unassembled WGS sequence"/>
</dbReference>
<proteinExistence type="predicted"/>
<dbReference type="AlphaFoldDB" id="A0A654U513"/>
<sequence>MGLSRQLARNVAVEYRLLVKNNTAEATVATARAGEASSQRVPARLGACSATAASSASTTTRSGKYRRVWANSSAVNGDERIRKIGTWQATA</sequence>
<evidence type="ECO:0000313" key="4">
    <source>
        <dbReference type="Proteomes" id="UP000050164"/>
    </source>
</evidence>
<reference evidence="3 4" key="1">
    <citation type="submission" date="2015-03" db="EMBL/GenBank/DDBJ databases">
        <authorList>
            <consortium name="Pathogen Informatics"/>
        </authorList>
    </citation>
    <scope>NUCLEOTIDE SEQUENCE [LARGE SCALE GENOMIC DNA]</scope>
    <source>
        <strain evidence="2 4">Bir 185</strain>
        <strain evidence="1 3">C09601061</strain>
    </source>
</reference>
<evidence type="ECO:0000313" key="3">
    <source>
        <dbReference type="Proteomes" id="UP000046680"/>
    </source>
</evidence>
<dbReference type="EMBL" id="CNFT01000933">
    <property type="protein sequence ID" value="CKS58512.1"/>
    <property type="molecule type" value="Genomic_DNA"/>
</dbReference>
<accession>A0A654U513</accession>
<gene>
    <name evidence="1" type="ORF">ERS007657_03358</name>
    <name evidence="2" type="ORF">ERS027659_03302</name>
</gene>
<evidence type="ECO:0000313" key="1">
    <source>
        <dbReference type="EMBL" id="CFR97920.1"/>
    </source>
</evidence>
<name>A0A654U513_MYCTX</name>